<dbReference type="Proteomes" id="UP001222932">
    <property type="component" value="Unassembled WGS sequence"/>
</dbReference>
<gene>
    <name evidence="2" type="ORF">CspeluHIS016_0900490</name>
</gene>
<evidence type="ECO:0000256" key="1">
    <source>
        <dbReference type="SAM" id="MobiDB-lite"/>
    </source>
</evidence>
<name>A0AAD3U0H6_9TREE</name>
<evidence type="ECO:0000313" key="3">
    <source>
        <dbReference type="Proteomes" id="UP001222932"/>
    </source>
</evidence>
<keyword evidence="3" id="KW-1185">Reference proteome</keyword>
<dbReference type="EMBL" id="BTCM01000009">
    <property type="protein sequence ID" value="GMK59832.1"/>
    <property type="molecule type" value="Genomic_DNA"/>
</dbReference>
<comment type="caution">
    <text evidence="2">The sequence shown here is derived from an EMBL/GenBank/DDBJ whole genome shotgun (WGS) entry which is preliminary data.</text>
</comment>
<feature type="region of interest" description="Disordered" evidence="1">
    <location>
        <begin position="135"/>
        <end position="187"/>
    </location>
</feature>
<protein>
    <submittedName>
        <fullName evidence="2">Uncharacterized protein</fullName>
    </submittedName>
</protein>
<reference evidence="2" key="2">
    <citation type="submission" date="2023-06" db="EMBL/GenBank/DDBJ databases">
        <authorList>
            <person name="Kobayashi Y."/>
            <person name="Kayamori A."/>
            <person name="Aoki K."/>
            <person name="Shiwa Y."/>
            <person name="Fujita N."/>
            <person name="Sugita T."/>
            <person name="Iwasaki W."/>
            <person name="Tanaka N."/>
            <person name="Takashima M."/>
        </authorList>
    </citation>
    <scope>NUCLEOTIDE SEQUENCE</scope>
    <source>
        <strain evidence="2">HIS016</strain>
    </source>
</reference>
<proteinExistence type="predicted"/>
<accession>A0AAD3U0H6</accession>
<sequence>MSSLHYFQSALTAELASQGLSLEMVFGGADALVIRRVKAAALHTLLALYPPLSGDTGTILFLQADHRSAKDVLDASLALAAAYLELVEHVRVRDRCVDQNLNVTPMLRKAGIPPHPCIPQPPSNPCASTTFTHNLANPPSPRVRPWGVIEPRFSPPKPKPEPKPKRSLPLGQRGRGVEGEVAVPWVE</sequence>
<organism evidence="2 3">
    <name type="scientific">Cutaneotrichosporon spelunceum</name>
    <dbReference type="NCBI Taxonomy" id="1672016"/>
    <lineage>
        <taxon>Eukaryota</taxon>
        <taxon>Fungi</taxon>
        <taxon>Dikarya</taxon>
        <taxon>Basidiomycota</taxon>
        <taxon>Agaricomycotina</taxon>
        <taxon>Tremellomycetes</taxon>
        <taxon>Trichosporonales</taxon>
        <taxon>Trichosporonaceae</taxon>
        <taxon>Cutaneotrichosporon</taxon>
    </lineage>
</organism>
<evidence type="ECO:0000313" key="2">
    <source>
        <dbReference type="EMBL" id="GMK59832.1"/>
    </source>
</evidence>
<reference evidence="2" key="1">
    <citation type="journal article" date="2023" name="BMC Genomics">
        <title>Chromosome-level genome assemblies of Cutaneotrichosporon spp. (Trichosporonales, Basidiomycota) reveal imbalanced evolution between nucleotide sequences and chromosome synteny.</title>
        <authorList>
            <person name="Kobayashi Y."/>
            <person name="Kayamori A."/>
            <person name="Aoki K."/>
            <person name="Shiwa Y."/>
            <person name="Matsutani M."/>
            <person name="Fujita N."/>
            <person name="Sugita T."/>
            <person name="Iwasaki W."/>
            <person name="Tanaka N."/>
            <person name="Takashima M."/>
        </authorList>
    </citation>
    <scope>NUCLEOTIDE SEQUENCE</scope>
    <source>
        <strain evidence="2">HIS016</strain>
    </source>
</reference>
<dbReference type="AlphaFoldDB" id="A0AAD3U0H6"/>